<sequence>MIIRLFLYDPHHHLQADCDIVVTQKQRSLTHICKTRPPNCHGRQDPQYRLSLPETTDPLTPYLYHEDPLKACLTTFSDDHPFISPHHHLQVDCHIMVTQKLPSMTHIHKTRPPNCHGRQIPSISSVSPRDHRSIDITPLSIELPSQ</sequence>
<name>A0AAV4XNW5_CAEEX</name>
<comment type="caution">
    <text evidence="2">The sequence shown here is derived from an EMBL/GenBank/DDBJ whole genome shotgun (WGS) entry which is preliminary data.</text>
</comment>
<dbReference type="Proteomes" id="UP001054945">
    <property type="component" value="Unassembled WGS sequence"/>
</dbReference>
<evidence type="ECO:0000313" key="3">
    <source>
        <dbReference type="Proteomes" id="UP001054945"/>
    </source>
</evidence>
<evidence type="ECO:0000313" key="2">
    <source>
        <dbReference type="EMBL" id="GIY95448.1"/>
    </source>
</evidence>
<dbReference type="EMBL" id="BPLR01017915">
    <property type="protein sequence ID" value="GIY95448.1"/>
    <property type="molecule type" value="Genomic_DNA"/>
</dbReference>
<protein>
    <submittedName>
        <fullName evidence="2">Uncharacterized protein</fullName>
    </submittedName>
</protein>
<gene>
    <name evidence="2" type="ORF">CEXT_468031</name>
</gene>
<organism evidence="2 3">
    <name type="scientific">Caerostris extrusa</name>
    <name type="common">Bark spider</name>
    <name type="synonym">Caerostris bankana</name>
    <dbReference type="NCBI Taxonomy" id="172846"/>
    <lineage>
        <taxon>Eukaryota</taxon>
        <taxon>Metazoa</taxon>
        <taxon>Ecdysozoa</taxon>
        <taxon>Arthropoda</taxon>
        <taxon>Chelicerata</taxon>
        <taxon>Arachnida</taxon>
        <taxon>Araneae</taxon>
        <taxon>Araneomorphae</taxon>
        <taxon>Entelegynae</taxon>
        <taxon>Araneoidea</taxon>
        <taxon>Araneidae</taxon>
        <taxon>Caerostris</taxon>
    </lineage>
</organism>
<evidence type="ECO:0000256" key="1">
    <source>
        <dbReference type="SAM" id="MobiDB-lite"/>
    </source>
</evidence>
<dbReference type="AlphaFoldDB" id="A0AAV4XNW5"/>
<accession>A0AAV4XNW5</accession>
<proteinExistence type="predicted"/>
<reference evidence="2 3" key="1">
    <citation type="submission" date="2021-06" db="EMBL/GenBank/DDBJ databases">
        <title>Caerostris extrusa draft genome.</title>
        <authorList>
            <person name="Kono N."/>
            <person name="Arakawa K."/>
        </authorList>
    </citation>
    <scope>NUCLEOTIDE SEQUENCE [LARGE SCALE GENOMIC DNA]</scope>
</reference>
<keyword evidence="3" id="KW-1185">Reference proteome</keyword>
<feature type="region of interest" description="Disordered" evidence="1">
    <location>
        <begin position="110"/>
        <end position="131"/>
    </location>
</feature>